<evidence type="ECO:0000313" key="1">
    <source>
        <dbReference type="EMBL" id="ETD27996.1"/>
    </source>
</evidence>
<comment type="caution">
    <text evidence="1">The sequence shown here is derived from an EMBL/GenBank/DDBJ whole genome shotgun (WGS) entry which is preliminary data.</text>
</comment>
<protein>
    <submittedName>
        <fullName evidence="1">Uncharacterized protein</fullName>
    </submittedName>
</protein>
<name>V8CMN8_9BACT</name>
<sequence>MLCFNSCIEQSKEKAFLAKYEFEDFSQFKNVSVFIRGRDSERNPIIFVDAPHLVRDTSKVGYYVVILDKRNYQIIKAKWMTKYDVESDTLKLQHLAQTFMQYKIPRLKVDEQENVFVYLKDVETLALVRFANENELQKRSKEVKWINIKHNWYKPRET</sequence>
<reference evidence="1 2" key="1">
    <citation type="submission" date="2013-10" db="EMBL/GenBank/DDBJ databases">
        <title>The Genome Sequence of Prevotella nigrescens CC14M.</title>
        <authorList>
            <consortium name="The Broad Institute Genomics Platform"/>
            <person name="Earl A."/>
            <person name="Allen-Vercoe E."/>
            <person name="Daigneault M."/>
            <person name="Young S.K."/>
            <person name="Zeng Q."/>
            <person name="Gargeya S."/>
            <person name="Fitzgerald M."/>
            <person name="Abouelleil A."/>
            <person name="Alvarado L."/>
            <person name="Chapman S.B."/>
            <person name="Gainer-Dewar J."/>
            <person name="Goldberg J."/>
            <person name="Griggs A."/>
            <person name="Gujja S."/>
            <person name="Hansen M."/>
            <person name="Howarth C."/>
            <person name="Imamovic A."/>
            <person name="Ireland A."/>
            <person name="Larimer J."/>
            <person name="McCowan C."/>
            <person name="Murphy C."/>
            <person name="Pearson M."/>
            <person name="Poon T.W."/>
            <person name="Priest M."/>
            <person name="Roberts A."/>
            <person name="Saif S."/>
            <person name="Shea T."/>
            <person name="Sykes S."/>
            <person name="Wortman J."/>
            <person name="Nusbaum C."/>
            <person name="Birren B."/>
        </authorList>
    </citation>
    <scope>NUCLEOTIDE SEQUENCE [LARGE SCALE GENOMIC DNA]</scope>
    <source>
        <strain evidence="1 2">CC14M</strain>
    </source>
</reference>
<dbReference type="AlphaFoldDB" id="V8CMN8"/>
<gene>
    <name evidence="1" type="ORF">HMPREF1173_02042</name>
</gene>
<keyword evidence="2" id="KW-1185">Reference proteome</keyword>
<dbReference type="PATRIC" id="fig|1073366.3.peg.2095"/>
<accession>V8CMN8</accession>
<organism evidence="1 2">
    <name type="scientific">Prevotella nigrescens CC14M</name>
    <dbReference type="NCBI Taxonomy" id="1073366"/>
    <lineage>
        <taxon>Bacteria</taxon>
        <taxon>Pseudomonadati</taxon>
        <taxon>Bacteroidota</taxon>
        <taxon>Bacteroidia</taxon>
        <taxon>Bacteroidales</taxon>
        <taxon>Prevotellaceae</taxon>
        <taxon>Prevotella</taxon>
    </lineage>
</organism>
<dbReference type="EMBL" id="AZJH01000033">
    <property type="protein sequence ID" value="ETD27996.1"/>
    <property type="molecule type" value="Genomic_DNA"/>
</dbReference>
<proteinExistence type="predicted"/>
<evidence type="ECO:0000313" key="2">
    <source>
        <dbReference type="Proteomes" id="UP000018727"/>
    </source>
</evidence>
<dbReference type="HOGENOM" id="CLU_1667808_0_0_10"/>
<dbReference type="Proteomes" id="UP000018727">
    <property type="component" value="Unassembled WGS sequence"/>
</dbReference>